<dbReference type="OrthoDB" id="9806452at2"/>
<name>A0A418VN59_9PROT</name>
<keyword evidence="2" id="KW-0472">Membrane</keyword>
<dbReference type="Proteomes" id="UP000283458">
    <property type="component" value="Unassembled WGS sequence"/>
</dbReference>
<keyword evidence="2" id="KW-0812">Transmembrane</keyword>
<feature type="transmembrane region" description="Helical" evidence="2">
    <location>
        <begin position="7"/>
        <end position="24"/>
    </location>
</feature>
<dbReference type="Gene3D" id="3.30.9.10">
    <property type="entry name" value="D-Amino Acid Oxidase, subunit A, domain 2"/>
    <property type="match status" value="1"/>
</dbReference>
<dbReference type="GO" id="GO:0032981">
    <property type="term" value="P:mitochondrial respiratory chain complex I assembly"/>
    <property type="evidence" value="ECO:0007669"/>
    <property type="project" value="TreeGrafter"/>
</dbReference>
<proteinExistence type="predicted"/>
<evidence type="ECO:0000313" key="5">
    <source>
        <dbReference type="Proteomes" id="UP000283458"/>
    </source>
</evidence>
<evidence type="ECO:0000313" key="4">
    <source>
        <dbReference type="EMBL" id="RJF77611.1"/>
    </source>
</evidence>
<dbReference type="InterPro" id="IPR006076">
    <property type="entry name" value="FAD-dep_OxRdtase"/>
</dbReference>
<dbReference type="EMBL" id="QYUL01000005">
    <property type="protein sequence ID" value="RJF77611.1"/>
    <property type="molecule type" value="Genomic_DNA"/>
</dbReference>
<organism evidence="4 5">
    <name type="scientific">Azospirillum cavernae</name>
    <dbReference type="NCBI Taxonomy" id="2320860"/>
    <lineage>
        <taxon>Bacteria</taxon>
        <taxon>Pseudomonadati</taxon>
        <taxon>Pseudomonadota</taxon>
        <taxon>Alphaproteobacteria</taxon>
        <taxon>Rhodospirillales</taxon>
        <taxon>Azospirillaceae</taxon>
        <taxon>Azospirillum</taxon>
    </lineage>
</organism>
<keyword evidence="1" id="KW-0560">Oxidoreductase</keyword>
<reference evidence="4 5" key="1">
    <citation type="submission" date="2018-09" db="EMBL/GenBank/DDBJ databases">
        <authorList>
            <person name="Zhu H."/>
        </authorList>
    </citation>
    <scope>NUCLEOTIDE SEQUENCE [LARGE SCALE GENOMIC DNA]</scope>
    <source>
        <strain evidence="4 5">K2W22B-5</strain>
    </source>
</reference>
<protein>
    <submittedName>
        <fullName evidence="4">FAD-binding oxidoreductase</fullName>
    </submittedName>
</protein>
<gene>
    <name evidence="4" type="ORF">D3877_26665</name>
</gene>
<dbReference type="GO" id="GO:0005737">
    <property type="term" value="C:cytoplasm"/>
    <property type="evidence" value="ECO:0007669"/>
    <property type="project" value="TreeGrafter"/>
</dbReference>
<dbReference type="Pfam" id="PF01266">
    <property type="entry name" value="DAO"/>
    <property type="match status" value="1"/>
</dbReference>
<sequence>MSGRFDVVIVGGGVMGCSVAYFLASDPAFGGSIAVVERDPTYRTASSALSASSIRQQFSTPANIALSQFGISFLRSVSDHLSVDDDPVDLGLREPGYLYLATEAGADILRKNHAIQKASAVDVALLTPEELAARFPWLSVDGLVAGSLGLSGEGWFDGYSLMQGFRRKAKALGVTFITADVVGMDRVGDRVNSVLLDNGERLDCGVVVNAAGAKARRVAEFAGIPLPVSARKRCVFVFDCRDPLPACPLVIDPSGVWFRPEGAQFICGAPPPADRDPDTDDLTVEHDLFDDTMWPALAARVPAFEAIKVTASWAGFYEYNDVDQNAILGAHPDVANLLFCNGFSGHGLQQAPGVGRGLAELIVHGGYRSLDLTPFGYQRLLDNRPLLETCVI</sequence>
<comment type="caution">
    <text evidence="4">The sequence shown here is derived from an EMBL/GenBank/DDBJ whole genome shotgun (WGS) entry which is preliminary data.</text>
</comment>
<feature type="domain" description="FAD dependent oxidoreductase" evidence="3">
    <location>
        <begin position="6"/>
        <end position="361"/>
    </location>
</feature>
<evidence type="ECO:0000259" key="3">
    <source>
        <dbReference type="Pfam" id="PF01266"/>
    </source>
</evidence>
<dbReference type="PANTHER" id="PTHR13847:SF287">
    <property type="entry name" value="FAD-DEPENDENT OXIDOREDUCTASE DOMAIN-CONTAINING PROTEIN 1"/>
    <property type="match status" value="1"/>
</dbReference>
<dbReference type="GO" id="GO:0016491">
    <property type="term" value="F:oxidoreductase activity"/>
    <property type="evidence" value="ECO:0007669"/>
    <property type="project" value="UniProtKB-KW"/>
</dbReference>
<dbReference type="PANTHER" id="PTHR13847">
    <property type="entry name" value="SARCOSINE DEHYDROGENASE-RELATED"/>
    <property type="match status" value="1"/>
</dbReference>
<evidence type="ECO:0000256" key="1">
    <source>
        <dbReference type="ARBA" id="ARBA00023002"/>
    </source>
</evidence>
<keyword evidence="5" id="KW-1185">Reference proteome</keyword>
<dbReference type="InterPro" id="IPR036188">
    <property type="entry name" value="FAD/NAD-bd_sf"/>
</dbReference>
<dbReference type="Gene3D" id="3.50.50.60">
    <property type="entry name" value="FAD/NAD(P)-binding domain"/>
    <property type="match status" value="1"/>
</dbReference>
<dbReference type="PROSITE" id="PS51257">
    <property type="entry name" value="PROKAR_LIPOPROTEIN"/>
    <property type="match status" value="1"/>
</dbReference>
<keyword evidence="2" id="KW-1133">Transmembrane helix</keyword>
<accession>A0A418VN59</accession>
<evidence type="ECO:0000256" key="2">
    <source>
        <dbReference type="SAM" id="Phobius"/>
    </source>
</evidence>
<dbReference type="SUPFAM" id="SSF51905">
    <property type="entry name" value="FAD/NAD(P)-binding domain"/>
    <property type="match status" value="1"/>
</dbReference>
<dbReference type="AlphaFoldDB" id="A0A418VN59"/>